<dbReference type="EMBL" id="BSDO01000002">
    <property type="protein sequence ID" value="GLI22220.1"/>
    <property type="molecule type" value="Genomic_DNA"/>
</dbReference>
<reference evidence="1" key="1">
    <citation type="submission" date="2022-12" db="EMBL/GenBank/DDBJ databases">
        <title>Reference genome sequencing for broad-spectrum identification of bacterial and archaeal isolates by mass spectrometry.</title>
        <authorList>
            <person name="Sekiguchi Y."/>
            <person name="Tourlousse D.M."/>
        </authorList>
    </citation>
    <scope>NUCLEOTIDE SEQUENCE</scope>
    <source>
        <strain evidence="1">301</strain>
    </source>
</reference>
<gene>
    <name evidence="1" type="ORF">XFLAVUS301_18940</name>
</gene>
<accession>A0A9W6CM82</accession>
<evidence type="ECO:0000313" key="2">
    <source>
        <dbReference type="Proteomes" id="UP001144397"/>
    </source>
</evidence>
<proteinExistence type="predicted"/>
<comment type="caution">
    <text evidence="1">The sequence shown here is derived from an EMBL/GenBank/DDBJ whole genome shotgun (WGS) entry which is preliminary data.</text>
</comment>
<protein>
    <submittedName>
        <fullName evidence="1">Uncharacterized protein</fullName>
    </submittedName>
</protein>
<dbReference type="Proteomes" id="UP001144397">
    <property type="component" value="Unassembled WGS sequence"/>
</dbReference>
<sequence>MPDPRTKRRSRFSASAIEAMVKAAAGAGDSTGIRLDYAIRANRNFLTVARSWWSPAMIQAEAVSLTFCRTAAAEPSCLGTDREPKCPDNDPE</sequence>
<evidence type="ECO:0000313" key="1">
    <source>
        <dbReference type="EMBL" id="GLI22220.1"/>
    </source>
</evidence>
<name>A0A9W6CM82_XANFL</name>
<dbReference type="AlphaFoldDB" id="A0A9W6CM82"/>
<organism evidence="1 2">
    <name type="scientific">Xanthobacter flavus</name>
    <dbReference type="NCBI Taxonomy" id="281"/>
    <lineage>
        <taxon>Bacteria</taxon>
        <taxon>Pseudomonadati</taxon>
        <taxon>Pseudomonadota</taxon>
        <taxon>Alphaproteobacteria</taxon>
        <taxon>Hyphomicrobiales</taxon>
        <taxon>Xanthobacteraceae</taxon>
        <taxon>Xanthobacter</taxon>
    </lineage>
</organism>